<dbReference type="InterPro" id="IPR011110">
    <property type="entry name" value="Reg_prop"/>
</dbReference>
<dbReference type="SUPFAM" id="SSF69322">
    <property type="entry name" value="Tricorn protease domain 2"/>
    <property type="match status" value="1"/>
</dbReference>
<dbReference type="Pfam" id="PF00990">
    <property type="entry name" value="GGDEF"/>
    <property type="match status" value="1"/>
</dbReference>
<evidence type="ECO:0000313" key="7">
    <source>
        <dbReference type="EMBL" id="RWU11655.1"/>
    </source>
</evidence>
<evidence type="ECO:0000313" key="8">
    <source>
        <dbReference type="Proteomes" id="UP000288789"/>
    </source>
</evidence>
<reference evidence="7 8" key="1">
    <citation type="submission" date="2018-12" db="EMBL/GenBank/DDBJ databases">
        <authorList>
            <person name="Li A."/>
            <person name="Zhang M."/>
            <person name="Zhu H."/>
        </authorList>
    </citation>
    <scope>NUCLEOTIDE SEQUENCE [LARGE SCALE GENOMIC DNA]</scope>
    <source>
        <strain evidence="7 8">R04H25</strain>
    </source>
</reference>
<dbReference type="AlphaFoldDB" id="A0A451GEW7"/>
<dbReference type="Gene3D" id="3.30.70.270">
    <property type="match status" value="1"/>
</dbReference>
<dbReference type="InterPro" id="IPR015943">
    <property type="entry name" value="WD40/YVTN_repeat-like_dom_sf"/>
</dbReference>
<evidence type="ECO:0000256" key="2">
    <source>
        <dbReference type="ARBA" id="ARBA00012528"/>
    </source>
</evidence>
<sequence length="991" mass="110618">MAVTSALTWFRWPTSTYAVIAFYCLFFNPESFAQNVNDILARPTPEKPLNEYALRSWTTRDGLPHNSVNRITQSEEGYLWLATWEGPVRYNGRDFTVFDDIDETKMPEAGALDITINPNTNDIIVAGPRGGLVTFDGDTWQPYKVGSAYVFETVIDSNNQMWAATGAGVYRVSADGNHRHYTVADGLPDVAAFRLYRSEQTEHRGPTIWVGTREGLAYWDAETDRFIQERSIPSSQVRAIRMISNGVMLVASDDGLFYRRPLEQDFNVWPQPIRGPITEIKEGSDGCLWVGTFEYGLGRICNTTQEWISLQDGLPNSHVLDIFRDREDNIWVSTHGGFAQLRKALFTSFTPNHGLHGAYVRSVNTDAEGNIWVGTNDGLSRQTTNGFEPVSGNPVLEALSVLSIVPASTSRSVVYVGSYTEGVLQLTDGNVTAQLSRKNGLISNEIRVVKPLTNSPYILVGTPDGLYVAEETANSLRVVKRYTKADGMASDFVTSITEDSDGGLWVGSTNALSYFAPLEGAASWQPEPIDLALFTDARNIFAGTFHANRIWLATAHGVITRSMEEDDWRWLSRDQGLPFDKHFTIDFDADNNLWLGGSRGVLRISDGELSAWLNQELERVNYKLFTEADGMISRQLTTGGPASTIDSNGHIWFASAMGAIKVNPELVEEHAVESPVAVIESVTSDTGTLAWNDTLAPGNTRIGFQYVGLGYHMPEHIEYQVRMIGFDQRWIDRGDTLQTEYTALPPGQYTFSVRTRYPGGDWSAATDFKFTKAAYFYQKPWFWFISVLAMITLTSTVVHIRIRSLKNTRARLQAMVREQTKELEALALQDSLTGLANRRAFDQQLAREVQNSARHNTPLTIALLDLDFFKQINDRFLHAGGDIILKQVALFIADSVREVDHVARWGGEEFAIIFPQTAMEEASQVVERIRLGIEAMRFDKVDSNARVTVSIGITALLPNISAAQLLKQADRALYEAKSKGRNRIVRGYGES</sequence>
<evidence type="ECO:0000256" key="5">
    <source>
        <dbReference type="SAM" id="Phobius"/>
    </source>
</evidence>
<dbReference type="InterPro" id="IPR000160">
    <property type="entry name" value="GGDEF_dom"/>
</dbReference>
<dbReference type="InterPro" id="IPR050469">
    <property type="entry name" value="Diguanylate_Cyclase"/>
</dbReference>
<evidence type="ECO:0000256" key="1">
    <source>
        <dbReference type="ARBA" id="ARBA00001946"/>
    </source>
</evidence>
<name>A0A451GEW7_9GAMM</name>
<keyword evidence="8" id="KW-1185">Reference proteome</keyword>
<dbReference type="InterPro" id="IPR011123">
    <property type="entry name" value="Y_Y_Y"/>
</dbReference>
<keyword evidence="5" id="KW-0812">Transmembrane</keyword>
<dbReference type="EC" id="2.7.7.65" evidence="2"/>
<dbReference type="Pfam" id="PF07494">
    <property type="entry name" value="Reg_prop"/>
    <property type="match status" value="4"/>
</dbReference>
<dbReference type="SUPFAM" id="SSF63829">
    <property type="entry name" value="Calcium-dependent phosphotriesterase"/>
    <property type="match status" value="1"/>
</dbReference>
<keyword evidence="5" id="KW-0472">Membrane</keyword>
<dbReference type="GO" id="GO:0052621">
    <property type="term" value="F:diguanylate cyclase activity"/>
    <property type="evidence" value="ECO:0007669"/>
    <property type="project" value="UniProtKB-EC"/>
</dbReference>
<dbReference type="GO" id="GO:0005886">
    <property type="term" value="C:plasma membrane"/>
    <property type="evidence" value="ECO:0007669"/>
    <property type="project" value="TreeGrafter"/>
</dbReference>
<dbReference type="InterPro" id="IPR013783">
    <property type="entry name" value="Ig-like_fold"/>
</dbReference>
<dbReference type="SMART" id="SM00267">
    <property type="entry name" value="GGDEF"/>
    <property type="match status" value="1"/>
</dbReference>
<feature type="transmembrane region" description="Helical" evidence="5">
    <location>
        <begin position="781"/>
        <end position="802"/>
    </location>
</feature>
<dbReference type="Gene3D" id="2.60.40.10">
    <property type="entry name" value="Immunoglobulins"/>
    <property type="match status" value="1"/>
</dbReference>
<comment type="cofactor">
    <cofactor evidence="1">
        <name>Mg(2+)</name>
        <dbReference type="ChEBI" id="CHEBI:18420"/>
    </cofactor>
</comment>
<dbReference type="GO" id="GO:1902201">
    <property type="term" value="P:negative regulation of bacterial-type flagellum-dependent cell motility"/>
    <property type="evidence" value="ECO:0007669"/>
    <property type="project" value="TreeGrafter"/>
</dbReference>
<dbReference type="PANTHER" id="PTHR45138">
    <property type="entry name" value="REGULATORY COMPONENTS OF SENSORY TRANSDUCTION SYSTEM"/>
    <property type="match status" value="1"/>
</dbReference>
<feature type="coiled-coil region" evidence="4">
    <location>
        <begin position="802"/>
        <end position="829"/>
    </location>
</feature>
<dbReference type="GO" id="GO:0043709">
    <property type="term" value="P:cell adhesion involved in single-species biofilm formation"/>
    <property type="evidence" value="ECO:0007669"/>
    <property type="project" value="TreeGrafter"/>
</dbReference>
<comment type="catalytic activity">
    <reaction evidence="3">
        <text>2 GTP = 3',3'-c-di-GMP + 2 diphosphate</text>
        <dbReference type="Rhea" id="RHEA:24898"/>
        <dbReference type="ChEBI" id="CHEBI:33019"/>
        <dbReference type="ChEBI" id="CHEBI:37565"/>
        <dbReference type="ChEBI" id="CHEBI:58805"/>
        <dbReference type="EC" id="2.7.7.65"/>
    </reaction>
</comment>
<dbReference type="OrthoDB" id="9772100at2"/>
<evidence type="ECO:0000256" key="3">
    <source>
        <dbReference type="ARBA" id="ARBA00034247"/>
    </source>
</evidence>
<dbReference type="Proteomes" id="UP000288789">
    <property type="component" value="Unassembled WGS sequence"/>
</dbReference>
<gene>
    <name evidence="7" type="ORF">EGC76_05170</name>
</gene>
<comment type="caution">
    <text evidence="7">The sequence shown here is derived from an EMBL/GenBank/DDBJ whole genome shotgun (WGS) entry which is preliminary data.</text>
</comment>
<proteinExistence type="predicted"/>
<dbReference type="InterPro" id="IPR043128">
    <property type="entry name" value="Rev_trsase/Diguanyl_cyclase"/>
</dbReference>
<protein>
    <recommendedName>
        <fullName evidence="2">diguanylate cyclase</fullName>
        <ecNumber evidence="2">2.7.7.65</ecNumber>
    </recommendedName>
</protein>
<dbReference type="PANTHER" id="PTHR45138:SF9">
    <property type="entry name" value="DIGUANYLATE CYCLASE DGCM-RELATED"/>
    <property type="match status" value="1"/>
</dbReference>
<dbReference type="NCBIfam" id="TIGR00254">
    <property type="entry name" value="GGDEF"/>
    <property type="match status" value="1"/>
</dbReference>
<dbReference type="EMBL" id="RSFE01000003">
    <property type="protein sequence ID" value="RWU11655.1"/>
    <property type="molecule type" value="Genomic_DNA"/>
</dbReference>
<accession>A0A451GEW7</accession>
<evidence type="ECO:0000259" key="6">
    <source>
        <dbReference type="PROSITE" id="PS50887"/>
    </source>
</evidence>
<organism evidence="7 8">
    <name type="scientific">Pseudidiomarina gelatinasegens</name>
    <dbReference type="NCBI Taxonomy" id="2487740"/>
    <lineage>
        <taxon>Bacteria</taxon>
        <taxon>Pseudomonadati</taxon>
        <taxon>Pseudomonadota</taxon>
        <taxon>Gammaproteobacteria</taxon>
        <taxon>Alteromonadales</taxon>
        <taxon>Idiomarinaceae</taxon>
        <taxon>Pseudidiomarina</taxon>
    </lineage>
</organism>
<dbReference type="Gene3D" id="2.130.10.10">
    <property type="entry name" value="YVTN repeat-like/Quinoprotein amine dehydrogenase"/>
    <property type="match status" value="2"/>
</dbReference>
<evidence type="ECO:0000256" key="4">
    <source>
        <dbReference type="SAM" id="Coils"/>
    </source>
</evidence>
<dbReference type="CDD" id="cd01949">
    <property type="entry name" value="GGDEF"/>
    <property type="match status" value="1"/>
</dbReference>
<keyword evidence="5" id="KW-1133">Transmembrane helix</keyword>
<dbReference type="InterPro" id="IPR029787">
    <property type="entry name" value="Nucleotide_cyclase"/>
</dbReference>
<dbReference type="SUPFAM" id="SSF55073">
    <property type="entry name" value="Nucleotide cyclase"/>
    <property type="match status" value="1"/>
</dbReference>
<dbReference type="Pfam" id="PF07495">
    <property type="entry name" value="Y_Y_Y"/>
    <property type="match status" value="1"/>
</dbReference>
<feature type="domain" description="GGDEF" evidence="6">
    <location>
        <begin position="857"/>
        <end position="989"/>
    </location>
</feature>
<dbReference type="FunFam" id="3.30.70.270:FF:000001">
    <property type="entry name" value="Diguanylate cyclase domain protein"/>
    <property type="match status" value="1"/>
</dbReference>
<keyword evidence="4" id="KW-0175">Coiled coil</keyword>
<dbReference type="RefSeq" id="WP_128351944.1">
    <property type="nucleotide sequence ID" value="NZ_RSFE01000003.1"/>
</dbReference>
<dbReference type="PROSITE" id="PS50887">
    <property type="entry name" value="GGDEF"/>
    <property type="match status" value="1"/>
</dbReference>